<keyword evidence="1" id="KW-1133">Transmembrane helix</keyword>
<keyword evidence="1" id="KW-0812">Transmembrane</keyword>
<evidence type="ECO:0000256" key="1">
    <source>
        <dbReference type="SAM" id="Phobius"/>
    </source>
</evidence>
<feature type="transmembrane region" description="Helical" evidence="1">
    <location>
        <begin position="427"/>
        <end position="451"/>
    </location>
</feature>
<dbReference type="OrthoDB" id="3208379at2759"/>
<evidence type="ECO:0000313" key="2">
    <source>
        <dbReference type="EMBL" id="EPT02768.1"/>
    </source>
</evidence>
<feature type="transmembrane region" description="Helical" evidence="1">
    <location>
        <begin position="389"/>
        <end position="415"/>
    </location>
</feature>
<feature type="transmembrane region" description="Helical" evidence="1">
    <location>
        <begin position="334"/>
        <end position="358"/>
    </location>
</feature>
<dbReference type="eggNOG" id="ENOG502SNH4">
    <property type="taxonomic scope" value="Eukaryota"/>
</dbReference>
<reference evidence="2 3" key="1">
    <citation type="journal article" date="2012" name="Science">
        <title>The Paleozoic origin of enzymatic lignin decomposition reconstructed from 31 fungal genomes.</title>
        <authorList>
            <person name="Floudas D."/>
            <person name="Binder M."/>
            <person name="Riley R."/>
            <person name="Barry K."/>
            <person name="Blanchette R.A."/>
            <person name="Henrissat B."/>
            <person name="Martinez A.T."/>
            <person name="Otillar R."/>
            <person name="Spatafora J.W."/>
            <person name="Yadav J.S."/>
            <person name="Aerts A."/>
            <person name="Benoit I."/>
            <person name="Boyd A."/>
            <person name="Carlson A."/>
            <person name="Copeland A."/>
            <person name="Coutinho P.M."/>
            <person name="de Vries R.P."/>
            <person name="Ferreira P."/>
            <person name="Findley K."/>
            <person name="Foster B."/>
            <person name="Gaskell J."/>
            <person name="Glotzer D."/>
            <person name="Gorecki P."/>
            <person name="Heitman J."/>
            <person name="Hesse C."/>
            <person name="Hori C."/>
            <person name="Igarashi K."/>
            <person name="Jurgens J.A."/>
            <person name="Kallen N."/>
            <person name="Kersten P."/>
            <person name="Kohler A."/>
            <person name="Kuees U."/>
            <person name="Kumar T.K.A."/>
            <person name="Kuo A."/>
            <person name="LaButti K."/>
            <person name="Larrondo L.F."/>
            <person name="Lindquist E."/>
            <person name="Ling A."/>
            <person name="Lombard V."/>
            <person name="Lucas S."/>
            <person name="Lundell T."/>
            <person name="Martin R."/>
            <person name="McLaughlin D.J."/>
            <person name="Morgenstern I."/>
            <person name="Morin E."/>
            <person name="Murat C."/>
            <person name="Nagy L.G."/>
            <person name="Nolan M."/>
            <person name="Ohm R.A."/>
            <person name="Patyshakuliyeva A."/>
            <person name="Rokas A."/>
            <person name="Ruiz-Duenas F.J."/>
            <person name="Sabat G."/>
            <person name="Salamov A."/>
            <person name="Samejima M."/>
            <person name="Schmutz J."/>
            <person name="Slot J.C."/>
            <person name="St John F."/>
            <person name="Stenlid J."/>
            <person name="Sun H."/>
            <person name="Sun S."/>
            <person name="Syed K."/>
            <person name="Tsang A."/>
            <person name="Wiebenga A."/>
            <person name="Young D."/>
            <person name="Pisabarro A."/>
            <person name="Eastwood D.C."/>
            <person name="Martin F."/>
            <person name="Cullen D."/>
            <person name="Grigoriev I.V."/>
            <person name="Hibbett D.S."/>
        </authorList>
    </citation>
    <scope>NUCLEOTIDE SEQUENCE</scope>
    <source>
        <strain evidence="3">FP-58527</strain>
    </source>
</reference>
<organism evidence="2 3">
    <name type="scientific">Fomitopsis schrenkii</name>
    <name type="common">Brown rot fungus</name>
    <dbReference type="NCBI Taxonomy" id="2126942"/>
    <lineage>
        <taxon>Eukaryota</taxon>
        <taxon>Fungi</taxon>
        <taxon>Dikarya</taxon>
        <taxon>Basidiomycota</taxon>
        <taxon>Agaricomycotina</taxon>
        <taxon>Agaricomycetes</taxon>
        <taxon>Polyporales</taxon>
        <taxon>Fomitopsis</taxon>
    </lineage>
</organism>
<sequence length="467" mass="53227">MTTEDVDDYKTGASTAVNSTDDAYMSLTHTRIRTPSGWTKYIHPQSWAYFRNDEYKLVVDEDIRKPEIIVHINDYYLANPSSTLPDGIEACLLGSAGAYFYLIVDHIQCVAEHANDKRLRDWADLGERSLDNLLRRRRLYWNFIQGHPSHTVMPRRALTEAIDSIRAYYFDNLTNGQRSTVPFSKVECDDLLRHLEAHQGATIRETSMVILIAWILREVYSYRHAEGYGKHTFNQFRTHQSALNPPVYVPRRPSAVARKFLSFLINVPFFGIPQTYLEHIQHASEFRGRLSSLQSSWREYTEQLIREYSDFILIATVLLSATIGMLSVGDIAQVSRACSIMAAFAALGSIATGVFFVWRHQRDTRVSTTRTFAYMNNAHRNFFGLPGHALFLSLPPVLLAWSIIGFTVAIVAYTLQSVTASPTSDVASTSIALAIFLLVLLGTTIAIYIFIRMWRWESRTWTTQIVT</sequence>
<dbReference type="EMBL" id="KE504133">
    <property type="protein sequence ID" value="EPT02768.1"/>
    <property type="molecule type" value="Genomic_DNA"/>
</dbReference>
<dbReference type="AlphaFoldDB" id="S8EE13"/>
<keyword evidence="3" id="KW-1185">Reference proteome</keyword>
<feature type="transmembrane region" description="Helical" evidence="1">
    <location>
        <begin position="308"/>
        <end position="328"/>
    </location>
</feature>
<accession>S8EE13</accession>
<keyword evidence="1" id="KW-0472">Membrane</keyword>
<dbReference type="InParanoid" id="S8EE13"/>
<dbReference type="HOGENOM" id="CLU_030728_0_0_1"/>
<evidence type="ECO:0000313" key="3">
    <source>
        <dbReference type="Proteomes" id="UP000015241"/>
    </source>
</evidence>
<evidence type="ECO:0008006" key="4">
    <source>
        <dbReference type="Google" id="ProtNLM"/>
    </source>
</evidence>
<proteinExistence type="predicted"/>
<name>S8EE13_FOMSC</name>
<gene>
    <name evidence="2" type="ORF">FOMPIDRAFT_1047503</name>
</gene>
<dbReference type="Proteomes" id="UP000015241">
    <property type="component" value="Unassembled WGS sequence"/>
</dbReference>
<protein>
    <recommendedName>
        <fullName evidence="4">WW domain-containing protein</fullName>
    </recommendedName>
</protein>